<dbReference type="STRING" id="52586.A0A0B1P0T5"/>
<dbReference type="PANTHER" id="PTHR38044:SF1">
    <property type="entry name" value="BOUQUET FORMATION PROTEIN 4"/>
    <property type="match status" value="1"/>
</dbReference>
<dbReference type="SMART" id="SM01252">
    <property type="entry name" value="KilA-N"/>
    <property type="match status" value="1"/>
</dbReference>
<dbReference type="PROSITE" id="PS51299">
    <property type="entry name" value="HTH_APSES"/>
    <property type="match status" value="1"/>
</dbReference>
<dbReference type="Gene3D" id="3.10.260.10">
    <property type="entry name" value="Transcription regulator HTH, APSES-type DNA-binding domain"/>
    <property type="match status" value="1"/>
</dbReference>
<protein>
    <recommendedName>
        <fullName evidence="4">HTH APSES-type domain-containing protein</fullName>
    </recommendedName>
</protein>
<reference evidence="5 6" key="1">
    <citation type="journal article" date="2014" name="BMC Genomics">
        <title>Adaptive genomic structural variation in the grape powdery mildew pathogen, Erysiphe necator.</title>
        <authorList>
            <person name="Jones L."/>
            <person name="Riaz S."/>
            <person name="Morales-Cruz A."/>
            <person name="Amrine K.C."/>
            <person name="McGuire B."/>
            <person name="Gubler W.D."/>
            <person name="Walker M.A."/>
            <person name="Cantu D."/>
        </authorList>
    </citation>
    <scope>NUCLEOTIDE SEQUENCE [LARGE SCALE GENOMIC DNA]</scope>
    <source>
        <strain evidence="6">c</strain>
    </source>
</reference>
<dbReference type="SUPFAM" id="SSF54616">
    <property type="entry name" value="DNA-binding domain of Mlu1-box binding protein MBP1"/>
    <property type="match status" value="1"/>
</dbReference>
<feature type="domain" description="HTH APSES-type" evidence="4">
    <location>
        <begin position="61"/>
        <end position="168"/>
    </location>
</feature>
<evidence type="ECO:0000256" key="3">
    <source>
        <dbReference type="SAM" id="MobiDB-lite"/>
    </source>
</evidence>
<dbReference type="Pfam" id="PF04383">
    <property type="entry name" value="KilA-N"/>
    <property type="match status" value="1"/>
</dbReference>
<comment type="caution">
    <text evidence="5">The sequence shown here is derived from an EMBL/GenBank/DDBJ whole genome shotgun (WGS) entry which is preliminary data.</text>
</comment>
<evidence type="ECO:0000256" key="1">
    <source>
        <dbReference type="ARBA" id="ARBA00022969"/>
    </source>
</evidence>
<dbReference type="InterPro" id="IPR036887">
    <property type="entry name" value="HTH_APSES_sf"/>
</dbReference>
<dbReference type="GO" id="GO:0003677">
    <property type="term" value="F:DNA binding"/>
    <property type="evidence" value="ECO:0007669"/>
    <property type="project" value="InterPro"/>
</dbReference>
<evidence type="ECO:0000259" key="4">
    <source>
        <dbReference type="PROSITE" id="PS51299"/>
    </source>
</evidence>
<accession>A0A0B1P0T5</accession>
<evidence type="ECO:0000313" key="5">
    <source>
        <dbReference type="EMBL" id="KHJ30434.1"/>
    </source>
</evidence>
<dbReference type="InterPro" id="IPR018004">
    <property type="entry name" value="KilA/APSES_HTH"/>
</dbReference>
<dbReference type="GO" id="GO:0044820">
    <property type="term" value="P:mitotic telomere tethering at nuclear periphery"/>
    <property type="evidence" value="ECO:0007669"/>
    <property type="project" value="TreeGrafter"/>
</dbReference>
<gene>
    <name evidence="5" type="ORF">EV44_g5877</name>
</gene>
<dbReference type="GO" id="GO:0048315">
    <property type="term" value="P:conidium formation"/>
    <property type="evidence" value="ECO:0007669"/>
    <property type="project" value="UniProtKB-KW"/>
</dbReference>
<dbReference type="EMBL" id="JNVN01004256">
    <property type="protein sequence ID" value="KHJ30434.1"/>
    <property type="molecule type" value="Genomic_DNA"/>
</dbReference>
<dbReference type="InterPro" id="IPR037548">
    <property type="entry name" value="Bqt4"/>
</dbReference>
<feature type="region of interest" description="Disordered" evidence="3">
    <location>
        <begin position="170"/>
        <end position="199"/>
    </location>
</feature>
<dbReference type="GO" id="GO:0070197">
    <property type="term" value="P:meiotic attachment of telomere to nuclear envelope"/>
    <property type="evidence" value="ECO:0007669"/>
    <property type="project" value="InterPro"/>
</dbReference>
<dbReference type="AlphaFoldDB" id="A0A0B1P0T5"/>
<dbReference type="PANTHER" id="PTHR38044">
    <property type="entry name" value="BOUQUET FORMATION PROTEIN 4"/>
    <property type="match status" value="1"/>
</dbReference>
<dbReference type="HOGENOM" id="CLU_030669_0_0_1"/>
<name>A0A0B1P0T5_UNCNE</name>
<keyword evidence="2" id="KW-0183">Conidiation</keyword>
<sequence>MTLPRCLPKRFNPLMTEEVPPYEVLVARRRLGQTDLTVQTRHDGSSKLSTTSNLEILDYAHLRAPLPKGIVSGIFNPSPPSYFLMRRSHDGYISATGMFKATFPYAAIIEENLERKYLKSLSSTSSEETAGNVWIPPEQALKLAEEYQIRPWIEALLDNDPITMSTGKDLTLKNIKPPPPFHYTQNIKPTKSDLQGHTSRSISPTKILIPRKISGTRARGSKLESNVTKAPEFTELSPRRITVEIEANKSLSKASRKVSLDSKSPIKLSDTGFDNSVNTIINGEDATHEKLEFTSENFCNEKPSETLMAAIEIDVKPENGEGFKNNQALEENSKTIIPSTFSLKNEGEELIVQTKEKLEVQEKVKSSSPISRNSKRKFDETEETYKDCQEGHINGNIVKRQRTESNELRKERIKSRALLGITVTLAIGAAVQYAFNSF</sequence>
<dbReference type="GO" id="GO:1990862">
    <property type="term" value="C:nuclear membrane complex Bqt3-Bqt4"/>
    <property type="evidence" value="ECO:0007669"/>
    <property type="project" value="InterPro"/>
</dbReference>
<dbReference type="Proteomes" id="UP000030854">
    <property type="component" value="Unassembled WGS sequence"/>
</dbReference>
<dbReference type="InterPro" id="IPR003163">
    <property type="entry name" value="Tscrpt_reg_HTH_APSES-type"/>
</dbReference>
<proteinExistence type="predicted"/>
<feature type="compositionally biased region" description="Polar residues" evidence="3">
    <location>
        <begin position="183"/>
        <end position="199"/>
    </location>
</feature>
<keyword evidence="1" id="KW-0749">Sporulation</keyword>
<dbReference type="OMA" id="HINGNIV"/>
<feature type="region of interest" description="Disordered" evidence="3">
    <location>
        <begin position="363"/>
        <end position="383"/>
    </location>
</feature>
<dbReference type="GO" id="GO:0030435">
    <property type="term" value="P:sporulation resulting in formation of a cellular spore"/>
    <property type="evidence" value="ECO:0007669"/>
    <property type="project" value="UniProtKB-KW"/>
</dbReference>
<organism evidence="5 6">
    <name type="scientific">Uncinula necator</name>
    <name type="common">Grape powdery mildew</name>
    <dbReference type="NCBI Taxonomy" id="52586"/>
    <lineage>
        <taxon>Eukaryota</taxon>
        <taxon>Fungi</taxon>
        <taxon>Dikarya</taxon>
        <taxon>Ascomycota</taxon>
        <taxon>Pezizomycotina</taxon>
        <taxon>Leotiomycetes</taxon>
        <taxon>Erysiphales</taxon>
        <taxon>Erysiphaceae</taxon>
        <taxon>Erysiphe</taxon>
    </lineage>
</organism>
<evidence type="ECO:0000256" key="2">
    <source>
        <dbReference type="ARBA" id="ARBA00023321"/>
    </source>
</evidence>
<keyword evidence="6" id="KW-1185">Reference proteome</keyword>
<evidence type="ECO:0000313" key="6">
    <source>
        <dbReference type="Proteomes" id="UP000030854"/>
    </source>
</evidence>